<dbReference type="NCBIfam" id="TIGR03739">
    <property type="entry name" value="PRTRC_D"/>
    <property type="match status" value="1"/>
</dbReference>
<dbReference type="InterPro" id="IPR040607">
    <property type="entry name" value="ALP_N"/>
</dbReference>
<geneLocation type="plasmid" evidence="4 5">
    <name>unnamed1</name>
</geneLocation>
<evidence type="ECO:0000256" key="1">
    <source>
        <dbReference type="SAM" id="MobiDB-lite"/>
    </source>
</evidence>
<dbReference type="EMBL" id="CP136337">
    <property type="protein sequence ID" value="WOB11117.1"/>
    <property type="molecule type" value="Genomic_DNA"/>
</dbReference>
<reference evidence="4 5" key="1">
    <citation type="submission" date="2023-10" db="EMBL/GenBank/DDBJ databases">
        <title>Bacteria for the degradation of biodegradable plastic PBAT(Polybutylene adipate terephthalate).</title>
        <authorList>
            <person name="Weon H.-Y."/>
            <person name="Yeon J."/>
        </authorList>
    </citation>
    <scope>NUCLEOTIDE SEQUENCE [LARGE SCALE GENOMIC DNA]</scope>
    <source>
        <strain evidence="4 5">SBD 7-3</strain>
        <plasmid evidence="4 5">unnamed1</plasmid>
    </source>
</reference>
<evidence type="ECO:0000313" key="4">
    <source>
        <dbReference type="EMBL" id="WOB11117.1"/>
    </source>
</evidence>
<feature type="domain" description="Actin homologue MreB-like C-terminal" evidence="3">
    <location>
        <begin position="177"/>
        <end position="298"/>
    </location>
</feature>
<protein>
    <submittedName>
        <fullName evidence="4">PRTRC system protein D</fullName>
    </submittedName>
</protein>
<dbReference type="Gene3D" id="3.30.420.40">
    <property type="match status" value="2"/>
</dbReference>
<dbReference type="Proteomes" id="UP001303946">
    <property type="component" value="Plasmid unnamed1"/>
</dbReference>
<dbReference type="RefSeq" id="WP_316704254.1">
    <property type="nucleotide sequence ID" value="NZ_CP136337.1"/>
</dbReference>
<sequence length="353" mass="38848">MSPIIRAIDVGFGNTKYVVASNEGKVECAHFPSLAFHSAHEPTTNGLGGKRKTVAIPIDGNFYEVGPEVELAANPLRVRRQHDKYSETDEYRALTAGALHYMKVEAVDVLVLGLPVAHYIAKRALLEKSMTGAFDVGRKRQVQVKKVVVMAQPQGALFHFATKTGRIKEVMDSRSLVIDVGGRTFDWLVTLGTRPMPRQSDSVDRGVRVVCKAIAESISEDIGEQYTDLEAIDQALRTGKGLKVFQKPYDLKRFDKTIQNITEGAVDLMGEKLENSYAFDNVVLAGGGAYLYKKALKKRFPRLAIQEIPEPMYANVRGYQLFGEQYMREMMATQAASPGTGESRAQGDAVGAA</sequence>
<dbReference type="InterPro" id="IPR049067">
    <property type="entry name" value="MreB-like_C"/>
</dbReference>
<accession>A0ABZ0D1R4</accession>
<name>A0ABZ0D1R4_9BURK</name>
<evidence type="ECO:0000313" key="5">
    <source>
        <dbReference type="Proteomes" id="UP001303946"/>
    </source>
</evidence>
<feature type="domain" description="Actin-like protein N-terminal" evidence="2">
    <location>
        <begin position="7"/>
        <end position="155"/>
    </location>
</feature>
<proteinExistence type="predicted"/>
<gene>
    <name evidence="4" type="ORF">RXV79_27140</name>
</gene>
<dbReference type="InterPro" id="IPR043129">
    <property type="entry name" value="ATPase_NBD"/>
</dbReference>
<evidence type="ECO:0000259" key="2">
    <source>
        <dbReference type="Pfam" id="PF17989"/>
    </source>
</evidence>
<dbReference type="Pfam" id="PF21522">
    <property type="entry name" value="MreB-like_C"/>
    <property type="match status" value="1"/>
</dbReference>
<keyword evidence="4" id="KW-0614">Plasmid</keyword>
<dbReference type="Pfam" id="PF17989">
    <property type="entry name" value="ALP_N"/>
    <property type="match status" value="1"/>
</dbReference>
<feature type="region of interest" description="Disordered" evidence="1">
    <location>
        <begin position="333"/>
        <end position="353"/>
    </location>
</feature>
<evidence type="ECO:0000259" key="3">
    <source>
        <dbReference type="Pfam" id="PF21522"/>
    </source>
</evidence>
<dbReference type="InterPro" id="IPR022389">
    <property type="entry name" value="PRTRC_protein-D"/>
</dbReference>
<dbReference type="SUPFAM" id="SSF53067">
    <property type="entry name" value="Actin-like ATPase domain"/>
    <property type="match status" value="2"/>
</dbReference>
<organism evidence="4 5">
    <name type="scientific">Piscinibacter gummiphilus</name>
    <dbReference type="NCBI Taxonomy" id="946333"/>
    <lineage>
        <taxon>Bacteria</taxon>
        <taxon>Pseudomonadati</taxon>
        <taxon>Pseudomonadota</taxon>
        <taxon>Betaproteobacteria</taxon>
        <taxon>Burkholderiales</taxon>
        <taxon>Sphaerotilaceae</taxon>
        <taxon>Piscinibacter</taxon>
    </lineage>
</organism>
<keyword evidence="5" id="KW-1185">Reference proteome</keyword>